<dbReference type="STRING" id="1675527.AIOL_001059"/>
<reference evidence="2 3" key="1">
    <citation type="submission" date="2015-06" db="EMBL/GenBank/DDBJ databases">
        <title>Draft genome sequence of an Alphaproteobacteria species associated to the Mediterranean sponge Oscarella lobularis.</title>
        <authorList>
            <person name="Jourda C."/>
            <person name="Santini S."/>
            <person name="Claverie J.-M."/>
        </authorList>
    </citation>
    <scope>NUCLEOTIDE SEQUENCE [LARGE SCALE GENOMIC DNA]</scope>
    <source>
        <strain evidence="2">IGS</strain>
    </source>
</reference>
<dbReference type="SUPFAM" id="SSF51294">
    <property type="entry name" value="Hedgehog/intein (Hint) domain"/>
    <property type="match status" value="1"/>
</dbReference>
<evidence type="ECO:0000259" key="1">
    <source>
        <dbReference type="Pfam" id="PF13403"/>
    </source>
</evidence>
<comment type="caution">
    <text evidence="2">The sequence shown here is derived from an EMBL/GenBank/DDBJ whole genome shotgun (WGS) entry which is preliminary data.</text>
</comment>
<keyword evidence="3" id="KW-1185">Reference proteome</keyword>
<accession>A0A0J9E0E9</accession>
<dbReference type="OrthoDB" id="6305173at2"/>
<dbReference type="Pfam" id="PF13403">
    <property type="entry name" value="Hint_2"/>
    <property type="match status" value="1"/>
</dbReference>
<evidence type="ECO:0000313" key="3">
    <source>
        <dbReference type="Proteomes" id="UP000037178"/>
    </source>
</evidence>
<dbReference type="InterPro" id="IPR036844">
    <property type="entry name" value="Hint_dom_sf"/>
</dbReference>
<organism evidence="2 3">
    <name type="scientific">Candidatus Rhodobacter oscarellae</name>
    <dbReference type="NCBI Taxonomy" id="1675527"/>
    <lineage>
        <taxon>Bacteria</taxon>
        <taxon>Pseudomonadati</taxon>
        <taxon>Pseudomonadota</taxon>
        <taxon>Alphaproteobacteria</taxon>
        <taxon>Rhodobacterales</taxon>
        <taxon>Rhodobacter group</taxon>
        <taxon>Rhodobacter</taxon>
    </lineage>
</organism>
<sequence>MSAYISELDYYGTADAEFVEIAVAAGTDVSGYTIVHYDGFGTVVDTFSLGVMTGTMGGKDVYVLDDRTAGWDYGDPSGTLWADDALALVDDTGSVLQFVSWQGYTVTAIAGPAAGQTSVNVGTIVDIANGSVQSDDGGSTYFSQSSQNPDVIPACYATGTRIQTLIGPRPVETLRAGDALTIAQGDPVTVRWVYAGATPAEAAATADAVSIPAHAMGPGRPRRPLLVSPQHRVCVGGFGQFATLFSAPHFLPAKALIGLPGVHQVTLPGSSQWHHLACARHHVIAAEGLYSETMLLGPMAVSALPVAAREEVQSLFGHSAGSAPLNGTPALPCLTVGAARQAIFGRRGPGNLSPRRARARHSAFVPAPCLT</sequence>
<dbReference type="PATRIC" id="fig|1675527.3.peg.1128"/>
<name>A0A0J9E0E9_9RHOB</name>
<dbReference type="RefSeq" id="WP_049642035.1">
    <property type="nucleotide sequence ID" value="NZ_LFTY01000002.1"/>
</dbReference>
<feature type="domain" description="Hedgehog/Intein (Hint)" evidence="1">
    <location>
        <begin position="155"/>
        <end position="297"/>
    </location>
</feature>
<proteinExistence type="predicted"/>
<protein>
    <recommendedName>
        <fullName evidence="1">Hedgehog/Intein (Hint) domain-containing protein</fullName>
    </recommendedName>
</protein>
<dbReference type="Proteomes" id="UP000037178">
    <property type="component" value="Unassembled WGS sequence"/>
</dbReference>
<dbReference type="InterPro" id="IPR028992">
    <property type="entry name" value="Hedgehog/Intein_dom"/>
</dbReference>
<gene>
    <name evidence="2" type="ORF">AIOL_001059</name>
</gene>
<evidence type="ECO:0000313" key="2">
    <source>
        <dbReference type="EMBL" id="KMW56107.1"/>
    </source>
</evidence>
<dbReference type="EMBL" id="LFTY01000002">
    <property type="protein sequence ID" value="KMW56107.1"/>
    <property type="molecule type" value="Genomic_DNA"/>
</dbReference>
<dbReference type="AlphaFoldDB" id="A0A0J9E0E9"/>